<evidence type="ECO:0000313" key="4">
    <source>
        <dbReference type="EMBL" id="MCK7614702.1"/>
    </source>
</evidence>
<accession>A0ABT0GZ44</accession>
<organism evidence="4 5">
    <name type="scientific">Roseibium sediminicola</name>
    <dbReference type="NCBI Taxonomy" id="2933272"/>
    <lineage>
        <taxon>Bacteria</taxon>
        <taxon>Pseudomonadati</taxon>
        <taxon>Pseudomonadota</taxon>
        <taxon>Alphaproteobacteria</taxon>
        <taxon>Hyphomicrobiales</taxon>
        <taxon>Stappiaceae</taxon>
        <taxon>Roseibium</taxon>
    </lineage>
</organism>
<dbReference type="InterPro" id="IPR039356">
    <property type="entry name" value="YfbR/HDDC2"/>
</dbReference>
<name>A0ABT0GZ44_9HYPH</name>
<protein>
    <submittedName>
        <fullName evidence="4">HD domain-containing protein</fullName>
    </submittedName>
</protein>
<evidence type="ECO:0000259" key="3">
    <source>
        <dbReference type="Pfam" id="PF13023"/>
    </source>
</evidence>
<keyword evidence="5" id="KW-1185">Reference proteome</keyword>
<dbReference type="InterPro" id="IPR006674">
    <property type="entry name" value="HD_domain"/>
</dbReference>
<dbReference type="Proteomes" id="UP001431221">
    <property type="component" value="Unassembled WGS sequence"/>
</dbReference>
<evidence type="ECO:0000256" key="2">
    <source>
        <dbReference type="ARBA" id="ARBA00022801"/>
    </source>
</evidence>
<keyword evidence="2" id="KW-0378">Hydrolase</keyword>
<keyword evidence="1" id="KW-0479">Metal-binding</keyword>
<evidence type="ECO:0000256" key="1">
    <source>
        <dbReference type="ARBA" id="ARBA00022723"/>
    </source>
</evidence>
<sequence length="194" mass="21896">METDLSRQIGFLLETDKLKEVVRLNQLAAGNRRETTAEHCWHVILQTLTLAEHAPEGTDIAHVVRLLAVHDLVEIDAGDHWVTDDNRADVKRREEAAANRLFALLPGAQAQDFKDLWLEFEACETAEARFANAMDAFHPMVLVFASGQPDPTHEPLSAETMRRTKQDHLAPFPTLWAYAQELLDQAVRDGRLLP</sequence>
<evidence type="ECO:0000313" key="5">
    <source>
        <dbReference type="Proteomes" id="UP001431221"/>
    </source>
</evidence>
<proteinExistence type="predicted"/>
<dbReference type="PANTHER" id="PTHR11845">
    <property type="entry name" value="5'-DEOXYNUCLEOTIDASE HDDC2"/>
    <property type="match status" value="1"/>
</dbReference>
<dbReference type="SUPFAM" id="SSF109604">
    <property type="entry name" value="HD-domain/PDEase-like"/>
    <property type="match status" value="1"/>
</dbReference>
<comment type="caution">
    <text evidence="4">The sequence shown here is derived from an EMBL/GenBank/DDBJ whole genome shotgun (WGS) entry which is preliminary data.</text>
</comment>
<dbReference type="RefSeq" id="WP_248157426.1">
    <property type="nucleotide sequence ID" value="NZ_JALNMJ010000017.1"/>
</dbReference>
<dbReference type="Pfam" id="PF13023">
    <property type="entry name" value="HD_3"/>
    <property type="match status" value="1"/>
</dbReference>
<gene>
    <name evidence="4" type="ORF">M0H32_21245</name>
</gene>
<reference evidence="4" key="1">
    <citation type="submission" date="2022-04" db="EMBL/GenBank/DDBJ databases">
        <title>Roseibium sp. CAU 1639 isolated from mud.</title>
        <authorList>
            <person name="Kim W."/>
        </authorList>
    </citation>
    <scope>NUCLEOTIDE SEQUENCE</scope>
    <source>
        <strain evidence="4">CAU 1639</strain>
    </source>
</reference>
<dbReference type="Gene3D" id="1.10.3210.10">
    <property type="entry name" value="Hypothetical protein af1432"/>
    <property type="match status" value="1"/>
</dbReference>
<feature type="domain" description="HD" evidence="3">
    <location>
        <begin position="16"/>
        <end position="175"/>
    </location>
</feature>
<dbReference type="PANTHER" id="PTHR11845:SF13">
    <property type="entry name" value="5'-DEOXYNUCLEOTIDASE HDDC2"/>
    <property type="match status" value="1"/>
</dbReference>
<dbReference type="EMBL" id="JALNMJ010000017">
    <property type="protein sequence ID" value="MCK7614702.1"/>
    <property type="molecule type" value="Genomic_DNA"/>
</dbReference>